<gene>
    <name evidence="2" type="ORF">GSTENG00019701001</name>
</gene>
<evidence type="ECO:0000313" key="2">
    <source>
        <dbReference type="EMBL" id="CAG01072.1"/>
    </source>
</evidence>
<feature type="compositionally biased region" description="Low complexity" evidence="1">
    <location>
        <begin position="31"/>
        <end position="55"/>
    </location>
</feature>
<dbReference type="AlphaFoldDB" id="Q4SE60"/>
<feature type="region of interest" description="Disordered" evidence="1">
    <location>
        <begin position="30"/>
        <end position="150"/>
    </location>
</feature>
<name>Q4SE60_TETNG</name>
<accession>Q4SE60</accession>
<dbReference type="EMBL" id="CAAE01014625">
    <property type="protein sequence ID" value="CAG01072.1"/>
    <property type="molecule type" value="Genomic_DNA"/>
</dbReference>
<reference evidence="2" key="1">
    <citation type="journal article" date="2004" name="Nature">
        <title>Genome duplication in the teleost fish Tetraodon nigroviridis reveals the early vertebrate proto-karyotype.</title>
        <authorList>
            <person name="Jaillon O."/>
            <person name="Aury J.-M."/>
            <person name="Brunet F."/>
            <person name="Petit J.-L."/>
            <person name="Stange-Thomann N."/>
            <person name="Mauceli E."/>
            <person name="Bouneau L."/>
            <person name="Fischer C."/>
            <person name="Ozouf-Costaz C."/>
            <person name="Bernot A."/>
            <person name="Nicaud S."/>
            <person name="Jaffe D."/>
            <person name="Fisher S."/>
            <person name="Lutfalla G."/>
            <person name="Dossat C."/>
            <person name="Segurens B."/>
            <person name="Dasilva C."/>
            <person name="Salanoubat M."/>
            <person name="Levy M."/>
            <person name="Boudet N."/>
            <person name="Castellano S."/>
            <person name="Anthouard V."/>
            <person name="Jubin C."/>
            <person name="Castelli V."/>
            <person name="Katinka M."/>
            <person name="Vacherie B."/>
            <person name="Biemont C."/>
            <person name="Skalli Z."/>
            <person name="Cattolico L."/>
            <person name="Poulain J."/>
            <person name="De Berardinis V."/>
            <person name="Cruaud C."/>
            <person name="Duprat S."/>
            <person name="Brottier P."/>
            <person name="Coutanceau J.-P."/>
            <person name="Gouzy J."/>
            <person name="Parra G."/>
            <person name="Lardier G."/>
            <person name="Chapple C."/>
            <person name="McKernan K.J."/>
            <person name="McEwan P."/>
            <person name="Bosak S."/>
            <person name="Kellis M."/>
            <person name="Volff J.-N."/>
            <person name="Guigo R."/>
            <person name="Zody M.C."/>
            <person name="Mesirov J."/>
            <person name="Lindblad-Toh K."/>
            <person name="Birren B."/>
            <person name="Nusbaum C."/>
            <person name="Kahn D."/>
            <person name="Robinson-Rechavi M."/>
            <person name="Laudet V."/>
            <person name="Schachter V."/>
            <person name="Quetier F."/>
            <person name="Saurin W."/>
            <person name="Scarpelli C."/>
            <person name="Wincker P."/>
            <person name="Lander E.S."/>
            <person name="Weissenbach J."/>
            <person name="Roest Crollius H."/>
        </authorList>
    </citation>
    <scope>NUCLEOTIDE SEQUENCE [LARGE SCALE GENOMIC DNA]</scope>
</reference>
<reference evidence="2" key="2">
    <citation type="submission" date="2004-02" db="EMBL/GenBank/DDBJ databases">
        <authorList>
            <consortium name="Genoscope"/>
            <consortium name="Whitehead Institute Centre for Genome Research"/>
        </authorList>
    </citation>
    <scope>NUCLEOTIDE SEQUENCE</scope>
</reference>
<protein>
    <submittedName>
        <fullName evidence="2">Chromosome undetermined SCAF14625, whole genome shotgun sequence</fullName>
    </submittedName>
</protein>
<proteinExistence type="predicted"/>
<evidence type="ECO:0000256" key="1">
    <source>
        <dbReference type="SAM" id="MobiDB-lite"/>
    </source>
</evidence>
<dbReference type="KEGG" id="tng:GSTEN00019701G001"/>
<organism evidence="2">
    <name type="scientific">Tetraodon nigroviridis</name>
    <name type="common">Spotted green pufferfish</name>
    <name type="synonym">Chelonodon nigroviridis</name>
    <dbReference type="NCBI Taxonomy" id="99883"/>
    <lineage>
        <taxon>Eukaryota</taxon>
        <taxon>Metazoa</taxon>
        <taxon>Chordata</taxon>
        <taxon>Craniata</taxon>
        <taxon>Vertebrata</taxon>
        <taxon>Euteleostomi</taxon>
        <taxon>Actinopterygii</taxon>
        <taxon>Neopterygii</taxon>
        <taxon>Teleostei</taxon>
        <taxon>Neoteleostei</taxon>
        <taxon>Acanthomorphata</taxon>
        <taxon>Eupercaria</taxon>
        <taxon>Tetraodontiformes</taxon>
        <taxon>Tetradontoidea</taxon>
        <taxon>Tetraodontidae</taxon>
        <taxon>Tetraodon</taxon>
    </lineage>
</organism>
<sequence length="150" mass="15605">MYEDEEEGEEQLSDRVIQLSLHESCQESFLRSAARRGPAPEPAAAAVGGLPAAGRSWMASPPPGRSPAGARGPEDGSEIGDAAAQPGGEDGGGRERAHAGAEGWTGAQRERAAGGRSLAARRQRQQRDAAGCWVTAREGGAPGRRSHGRR</sequence>